<protein>
    <recommendedName>
        <fullName evidence="9">Aspartokinase</fullName>
        <ecNumber evidence="9">2.7.2.4</ecNumber>
    </recommendedName>
</protein>
<evidence type="ECO:0000256" key="7">
    <source>
        <dbReference type="ARBA" id="ARBA00047872"/>
    </source>
</evidence>
<evidence type="ECO:0000256" key="3">
    <source>
        <dbReference type="ARBA" id="ARBA00022679"/>
    </source>
</evidence>
<keyword evidence="4 8" id="KW-0547">Nucleotide-binding</keyword>
<evidence type="ECO:0000313" key="13">
    <source>
        <dbReference type="Proteomes" id="UP000823757"/>
    </source>
</evidence>
<evidence type="ECO:0000256" key="4">
    <source>
        <dbReference type="ARBA" id="ARBA00022741"/>
    </source>
</evidence>
<evidence type="ECO:0000256" key="2">
    <source>
        <dbReference type="ARBA" id="ARBA00010122"/>
    </source>
</evidence>
<comment type="pathway">
    <text evidence="10">Amino-acid biosynthesis; L-threonine biosynthesis; L-threonine from L-aspartate: step 1/5.</text>
</comment>
<dbReference type="GO" id="GO:0005829">
    <property type="term" value="C:cytosol"/>
    <property type="evidence" value="ECO:0007669"/>
    <property type="project" value="TreeGrafter"/>
</dbReference>
<evidence type="ECO:0000256" key="9">
    <source>
        <dbReference type="RuleBase" id="RU003448"/>
    </source>
</evidence>
<dbReference type="Gene3D" id="3.30.70.260">
    <property type="match status" value="2"/>
</dbReference>
<dbReference type="GO" id="GO:0005524">
    <property type="term" value="F:ATP binding"/>
    <property type="evidence" value="ECO:0007669"/>
    <property type="project" value="UniProtKB-KW"/>
</dbReference>
<dbReference type="InterPro" id="IPR002912">
    <property type="entry name" value="ACT_dom"/>
</dbReference>
<dbReference type="Pfam" id="PF00696">
    <property type="entry name" value="AA_kinase"/>
    <property type="match status" value="1"/>
</dbReference>
<dbReference type="InterPro" id="IPR018042">
    <property type="entry name" value="Aspartate_kinase_CS"/>
</dbReference>
<dbReference type="PROSITE" id="PS00324">
    <property type="entry name" value="ASPARTOKINASE"/>
    <property type="match status" value="1"/>
</dbReference>
<reference evidence="12" key="1">
    <citation type="submission" date="2020-10" db="EMBL/GenBank/DDBJ databases">
        <authorList>
            <person name="Gilroy R."/>
        </authorList>
    </citation>
    <scope>NUCLEOTIDE SEQUENCE</scope>
    <source>
        <strain evidence="12">B1-13419</strain>
    </source>
</reference>
<dbReference type="SUPFAM" id="SSF55021">
    <property type="entry name" value="ACT-like"/>
    <property type="match status" value="2"/>
</dbReference>
<comment type="catalytic activity">
    <reaction evidence="7 9">
        <text>L-aspartate + ATP = 4-phospho-L-aspartate + ADP</text>
        <dbReference type="Rhea" id="RHEA:23776"/>
        <dbReference type="ChEBI" id="CHEBI:29991"/>
        <dbReference type="ChEBI" id="CHEBI:30616"/>
        <dbReference type="ChEBI" id="CHEBI:57535"/>
        <dbReference type="ChEBI" id="CHEBI:456216"/>
        <dbReference type="EC" id="2.7.2.4"/>
    </reaction>
</comment>
<dbReference type="InterPro" id="IPR045865">
    <property type="entry name" value="ACT-like_dom_sf"/>
</dbReference>
<dbReference type="GO" id="GO:0009089">
    <property type="term" value="P:lysine biosynthetic process via diaminopimelate"/>
    <property type="evidence" value="ECO:0007669"/>
    <property type="project" value="InterPro"/>
</dbReference>
<feature type="domain" description="ACT" evidence="11">
    <location>
        <begin position="321"/>
        <end position="388"/>
    </location>
</feature>
<gene>
    <name evidence="12" type="primary">lysC</name>
    <name evidence="12" type="ORF">IAB91_08165</name>
</gene>
<evidence type="ECO:0000256" key="5">
    <source>
        <dbReference type="ARBA" id="ARBA00022777"/>
    </source>
</evidence>
<dbReference type="PIRSF" id="PIRSF000726">
    <property type="entry name" value="Asp_kin"/>
    <property type="match status" value="1"/>
</dbReference>
<dbReference type="GO" id="GO:0004072">
    <property type="term" value="F:aspartate kinase activity"/>
    <property type="evidence" value="ECO:0007669"/>
    <property type="project" value="UniProtKB-EC"/>
</dbReference>
<feature type="binding site" evidence="8">
    <location>
        <position position="240"/>
    </location>
    <ligand>
        <name>ATP</name>
        <dbReference type="ChEBI" id="CHEBI:30616"/>
    </ligand>
</feature>
<keyword evidence="6 8" id="KW-0067">ATP-binding</keyword>
<dbReference type="EMBL" id="JADIMD010000120">
    <property type="protein sequence ID" value="MBO8475247.1"/>
    <property type="molecule type" value="Genomic_DNA"/>
</dbReference>
<feature type="binding site" evidence="8">
    <location>
        <begin position="265"/>
        <end position="266"/>
    </location>
    <ligand>
        <name>ATP</name>
        <dbReference type="ChEBI" id="CHEBI:30616"/>
    </ligand>
</feature>
<comment type="pathway">
    <text evidence="10">Amino-acid biosynthesis; L-methionine biosynthesis via de novo pathway; L-homoserine from L-aspartate: step 1/3.</text>
</comment>
<comment type="pathway">
    <text evidence="1 10">Amino-acid biosynthesis; L-lysine biosynthesis via DAP pathway; (S)-tetrahydrodipicolinate from L-aspartate: step 1/4.</text>
</comment>
<dbReference type="NCBIfam" id="NF006570">
    <property type="entry name" value="PRK09084.1"/>
    <property type="match status" value="1"/>
</dbReference>
<feature type="binding site" evidence="8">
    <location>
        <position position="43"/>
    </location>
    <ligand>
        <name>substrate</name>
    </ligand>
</feature>
<evidence type="ECO:0000256" key="10">
    <source>
        <dbReference type="RuleBase" id="RU004249"/>
    </source>
</evidence>
<dbReference type="CDD" id="cd04892">
    <property type="entry name" value="ACT_AK-like_2"/>
    <property type="match status" value="1"/>
</dbReference>
<dbReference type="EC" id="2.7.2.4" evidence="9"/>
<dbReference type="Proteomes" id="UP000823757">
    <property type="component" value="Unassembled WGS sequence"/>
</dbReference>
<keyword evidence="10" id="KW-0028">Amino-acid biosynthesis</keyword>
<dbReference type="InterPro" id="IPR036393">
    <property type="entry name" value="AceGlu_kinase-like_sf"/>
</dbReference>
<accession>A0A9D9NJ15</accession>
<comment type="caution">
    <text evidence="12">The sequence shown here is derived from an EMBL/GenBank/DDBJ whole genome shotgun (WGS) entry which is preliminary data.</text>
</comment>
<proteinExistence type="inferred from homology"/>
<evidence type="ECO:0000313" key="12">
    <source>
        <dbReference type="EMBL" id="MBO8475247.1"/>
    </source>
</evidence>
<evidence type="ECO:0000256" key="8">
    <source>
        <dbReference type="PIRSR" id="PIRSR000726-1"/>
    </source>
</evidence>
<keyword evidence="5 9" id="KW-0418">Kinase</keyword>
<dbReference type="CDD" id="cd04243">
    <property type="entry name" value="AAK_AK-HSDH-like"/>
    <property type="match status" value="1"/>
</dbReference>
<evidence type="ECO:0000259" key="11">
    <source>
        <dbReference type="PROSITE" id="PS51671"/>
    </source>
</evidence>
<dbReference type="InterPro" id="IPR001341">
    <property type="entry name" value="Asp_kinase"/>
</dbReference>
<keyword evidence="3 9" id="KW-0808">Transferase</keyword>
<dbReference type="AlphaFoldDB" id="A0A9D9NJ15"/>
<feature type="binding site" evidence="8">
    <location>
        <begin position="5"/>
        <end position="8"/>
    </location>
    <ligand>
        <name>ATP</name>
        <dbReference type="ChEBI" id="CHEBI:30616"/>
    </ligand>
</feature>
<dbReference type="InterPro" id="IPR001048">
    <property type="entry name" value="Asp/Glu/Uridylate_kinase"/>
</dbReference>
<dbReference type="Gene3D" id="3.40.1160.10">
    <property type="entry name" value="Acetylglutamate kinase-like"/>
    <property type="match status" value="1"/>
</dbReference>
<dbReference type="PANTHER" id="PTHR21499">
    <property type="entry name" value="ASPARTATE KINASE"/>
    <property type="match status" value="1"/>
</dbReference>
<dbReference type="PROSITE" id="PS51671">
    <property type="entry name" value="ACT"/>
    <property type="match status" value="1"/>
</dbReference>
<evidence type="ECO:0000256" key="6">
    <source>
        <dbReference type="ARBA" id="ARBA00022840"/>
    </source>
</evidence>
<feature type="binding site" evidence="8">
    <location>
        <begin position="229"/>
        <end position="230"/>
    </location>
    <ligand>
        <name>ATP</name>
        <dbReference type="ChEBI" id="CHEBI:30616"/>
    </ligand>
</feature>
<comment type="similarity">
    <text evidence="2 9">Belongs to the aspartokinase family.</text>
</comment>
<dbReference type="InterPro" id="IPR054352">
    <property type="entry name" value="ACT_Aspartokinase"/>
</dbReference>
<dbReference type="InterPro" id="IPR005260">
    <property type="entry name" value="Asp_kin_monofn"/>
</dbReference>
<dbReference type="Pfam" id="PF22468">
    <property type="entry name" value="ACT_9"/>
    <property type="match status" value="2"/>
</dbReference>
<name>A0A9D9NJ15_9BACT</name>
<sequence length="461" mass="50276">MIVMKFGGTSVADSEAIARTISIIGGRLDRKPIVVVSALSKVTDLLYKIADSASEGDRKAADEYIETLQSRHITLAEELLEGNPMLEEARTKVADICSELKNFVGAICALGELTDRSKARIISRGEWLSSTVICYAMNSRGIITNFIDARKMIITSDNHMKGEPDKAEIMKRVPEAVSAAFSGADAVITQGFISSTVKGEPTVLGRGGSDYSASLIGMAVDAESIEIWTDVDGVRTADPRIVPCTKNISRISFEEAAEMAHFGAKVLHPMTIEPAVMKNIPVYVLNSMNPGGEGTAILQSDKIEDGVKSVSYKENILLMNIFSTRMINVSGFLQRVFAAFSEHKVSVDLISTSEANISLTMDGNQDIDAVVGELSKFADVDVDRDKAQISVIGKNIVNLRGLLKQTMSSLKDCNVYMISQGASFVNISFVVDRSSMKDAVREVHRYLFEDKDYESGDQRIR</sequence>
<dbReference type="Gene3D" id="1.20.120.1320">
    <property type="entry name" value="Aspartokinase, catalytic domain"/>
    <property type="match status" value="1"/>
</dbReference>
<dbReference type="NCBIfam" id="TIGR00657">
    <property type="entry name" value="asp_kinases"/>
    <property type="match status" value="1"/>
</dbReference>
<evidence type="ECO:0000256" key="1">
    <source>
        <dbReference type="ARBA" id="ARBA00004766"/>
    </source>
</evidence>
<feature type="binding site" evidence="8">
    <location>
        <position position="126"/>
    </location>
    <ligand>
        <name>substrate</name>
    </ligand>
</feature>
<dbReference type="InterPro" id="IPR042199">
    <property type="entry name" value="AsparK_Bifunc_asparK/hSer_DH"/>
</dbReference>
<organism evidence="12 13">
    <name type="scientific">Candidatus Cryptobacteroides faecigallinarum</name>
    <dbReference type="NCBI Taxonomy" id="2840763"/>
    <lineage>
        <taxon>Bacteria</taxon>
        <taxon>Pseudomonadati</taxon>
        <taxon>Bacteroidota</taxon>
        <taxon>Bacteroidia</taxon>
        <taxon>Bacteroidales</taxon>
        <taxon>Candidatus Cryptobacteroides</taxon>
    </lineage>
</organism>
<dbReference type="SUPFAM" id="SSF53633">
    <property type="entry name" value="Carbamate kinase-like"/>
    <property type="match status" value="1"/>
</dbReference>
<reference evidence="12" key="2">
    <citation type="journal article" date="2021" name="PeerJ">
        <title>Extensive microbial diversity within the chicken gut microbiome revealed by metagenomics and culture.</title>
        <authorList>
            <person name="Gilroy R."/>
            <person name="Ravi A."/>
            <person name="Getino M."/>
            <person name="Pursley I."/>
            <person name="Horton D.L."/>
            <person name="Alikhan N.F."/>
            <person name="Baker D."/>
            <person name="Gharbi K."/>
            <person name="Hall N."/>
            <person name="Watson M."/>
            <person name="Adriaenssens E.M."/>
            <person name="Foster-Nyarko E."/>
            <person name="Jarju S."/>
            <person name="Secka A."/>
            <person name="Antonio M."/>
            <person name="Oren A."/>
            <person name="Chaudhuri R.R."/>
            <person name="La Ragione R."/>
            <person name="Hildebrand F."/>
            <person name="Pallen M.J."/>
        </authorList>
    </citation>
    <scope>NUCLEOTIDE SEQUENCE</scope>
    <source>
        <strain evidence="12">B1-13419</strain>
    </source>
</reference>
<dbReference type="PANTHER" id="PTHR21499:SF59">
    <property type="entry name" value="ASPARTOKINASE"/>
    <property type="match status" value="1"/>
</dbReference>
<dbReference type="GO" id="GO:0009090">
    <property type="term" value="P:homoserine biosynthetic process"/>
    <property type="evidence" value="ECO:0007669"/>
    <property type="project" value="TreeGrafter"/>
</dbReference>